<organism evidence="2 3">
    <name type="scientific">Arundinibacter roseus</name>
    <dbReference type="NCBI Taxonomy" id="2070510"/>
    <lineage>
        <taxon>Bacteria</taxon>
        <taxon>Pseudomonadati</taxon>
        <taxon>Bacteroidota</taxon>
        <taxon>Cytophagia</taxon>
        <taxon>Cytophagales</taxon>
        <taxon>Spirosomataceae</taxon>
        <taxon>Arundinibacter</taxon>
    </lineage>
</organism>
<proteinExistence type="predicted"/>
<gene>
    <name evidence="2" type="ORF">EZE20_18035</name>
</gene>
<keyword evidence="3" id="KW-1185">Reference proteome</keyword>
<dbReference type="EMBL" id="SMJU01000012">
    <property type="protein sequence ID" value="TDB62285.1"/>
    <property type="molecule type" value="Genomic_DNA"/>
</dbReference>
<name>A0A4V2X936_9BACT</name>
<dbReference type="Proteomes" id="UP000295706">
    <property type="component" value="Unassembled WGS sequence"/>
</dbReference>
<dbReference type="RefSeq" id="WP_132120261.1">
    <property type="nucleotide sequence ID" value="NZ_SMJU01000012.1"/>
</dbReference>
<feature type="chain" id="PRO_5020559113" description="GLPGLI family protein" evidence="1">
    <location>
        <begin position="21"/>
        <end position="236"/>
    </location>
</feature>
<dbReference type="OrthoDB" id="1100665at2"/>
<evidence type="ECO:0000313" key="3">
    <source>
        <dbReference type="Proteomes" id="UP000295706"/>
    </source>
</evidence>
<sequence length="236" mass="26829">MKIFIYILFFMSALALNLQAQDRKETMRVKDGGKTDNQLFTQFKYTYDQFSDGIVRYRNGRAPVAKLNYNMLLQEMQFLSPSGDTLSLDQEYSIHAISIQNDTYVYNGKKGFLKILSNEHTVQLAVDNSLQVANVDKIGAYGQSSGVSSIKTFTSFSNGNSSISKLNIGGDVVYSVKRAFFLVDQNDLIFPATKKNFLRLFPNHKEAIADYLKQNQVQFTEEEDLQRLMKFCVGLL</sequence>
<comment type="caution">
    <text evidence="2">The sequence shown here is derived from an EMBL/GenBank/DDBJ whole genome shotgun (WGS) entry which is preliminary data.</text>
</comment>
<evidence type="ECO:0000256" key="1">
    <source>
        <dbReference type="SAM" id="SignalP"/>
    </source>
</evidence>
<protein>
    <recommendedName>
        <fullName evidence="4">GLPGLI family protein</fullName>
    </recommendedName>
</protein>
<evidence type="ECO:0008006" key="4">
    <source>
        <dbReference type="Google" id="ProtNLM"/>
    </source>
</evidence>
<reference evidence="2 3" key="1">
    <citation type="submission" date="2019-02" db="EMBL/GenBank/DDBJ databases">
        <title>Arundinibacter roseus gen. nov., sp. nov., a new member of the family Cytophagaceae.</title>
        <authorList>
            <person name="Szuroczki S."/>
            <person name="Khayer B."/>
            <person name="Sproer C."/>
            <person name="Toumi M."/>
            <person name="Szabo A."/>
            <person name="Felfoldi T."/>
            <person name="Schumann P."/>
            <person name="Toth E."/>
        </authorList>
    </citation>
    <scope>NUCLEOTIDE SEQUENCE [LARGE SCALE GENOMIC DNA]</scope>
    <source>
        <strain evidence="2 3">DMA-k-7a</strain>
    </source>
</reference>
<keyword evidence="1" id="KW-0732">Signal</keyword>
<feature type="signal peptide" evidence="1">
    <location>
        <begin position="1"/>
        <end position="20"/>
    </location>
</feature>
<dbReference type="AlphaFoldDB" id="A0A4V2X936"/>
<evidence type="ECO:0000313" key="2">
    <source>
        <dbReference type="EMBL" id="TDB62285.1"/>
    </source>
</evidence>
<accession>A0A4V2X936</accession>